<dbReference type="Proteomes" id="UP000514752">
    <property type="component" value="Chromosome"/>
</dbReference>
<proteinExistence type="predicted"/>
<name>A0A7D7SQW0_9NEIS</name>
<dbReference type="AlphaFoldDB" id="A0A7D7SQW0"/>
<evidence type="ECO:0008006" key="3">
    <source>
        <dbReference type="Google" id="ProtNLM"/>
    </source>
</evidence>
<gene>
    <name evidence="1" type="ORF">H3L94_04920</name>
</gene>
<accession>A0A7D7SQW0</accession>
<reference evidence="1 2" key="1">
    <citation type="submission" date="2020-07" db="EMBL/GenBank/DDBJ databases">
        <title>Genomic diversity of species in the Neisseriaceae family.</title>
        <authorList>
            <person name="Vincent A.T."/>
            <person name="Bernet E."/>
            <person name="Veyrier F.J."/>
        </authorList>
    </citation>
    <scope>NUCLEOTIDE SEQUENCE [LARGE SCALE GENOMIC DNA]</scope>
    <source>
        <strain evidence="1 2">DSM 22244</strain>
    </source>
</reference>
<evidence type="ECO:0000313" key="1">
    <source>
        <dbReference type="EMBL" id="QMT41370.1"/>
    </source>
</evidence>
<organism evidence="1 2">
    <name type="scientific">Neisseria shayeganii</name>
    <dbReference type="NCBI Taxonomy" id="607712"/>
    <lineage>
        <taxon>Bacteria</taxon>
        <taxon>Pseudomonadati</taxon>
        <taxon>Pseudomonadota</taxon>
        <taxon>Betaproteobacteria</taxon>
        <taxon>Neisseriales</taxon>
        <taxon>Neisseriaceae</taxon>
        <taxon>Neisseria</taxon>
    </lineage>
</organism>
<dbReference type="KEGG" id="nsg:H3L94_04920"/>
<protein>
    <recommendedName>
        <fullName evidence="3">Phage tail assembly protein</fullName>
    </recommendedName>
</protein>
<sequence>MNLDQSLFAKAEVVSREIELPDGSKQTFYFKPLSGADYALTLSAFIGAGMEATHRADLYSVAIVKSLCNADGTQFNPDGSPLLTLEKAKALKPAVFTKFWNAVFELNFTEPDSPDQAKK</sequence>
<dbReference type="EMBL" id="CP059567">
    <property type="protein sequence ID" value="QMT41370.1"/>
    <property type="molecule type" value="Genomic_DNA"/>
</dbReference>
<evidence type="ECO:0000313" key="2">
    <source>
        <dbReference type="Proteomes" id="UP000514752"/>
    </source>
</evidence>
<dbReference type="RefSeq" id="WP_182122906.1">
    <property type="nucleotide sequence ID" value="NZ_CP059567.1"/>
</dbReference>